<dbReference type="Pfam" id="PF00254">
    <property type="entry name" value="FKBP_C"/>
    <property type="match status" value="1"/>
</dbReference>
<reference evidence="5" key="3">
    <citation type="submission" date="2025-09" db="UniProtKB">
        <authorList>
            <consortium name="Ensembl"/>
        </authorList>
    </citation>
    <scope>IDENTIFICATION</scope>
</reference>
<feature type="region of interest" description="Disordered" evidence="3">
    <location>
        <begin position="40"/>
        <end position="65"/>
    </location>
</feature>
<dbReference type="InterPro" id="IPR001179">
    <property type="entry name" value="PPIase_FKBP_dom"/>
</dbReference>
<evidence type="ECO:0000313" key="5">
    <source>
        <dbReference type="Ensembl" id="ENSECRP00000027218.1"/>
    </source>
</evidence>
<dbReference type="Ensembl" id="ENSECRT00000027793.1">
    <property type="protein sequence ID" value="ENSECRP00000027218.1"/>
    <property type="gene ID" value="ENSECRG00000018419.1"/>
</dbReference>
<evidence type="ECO:0000256" key="1">
    <source>
        <dbReference type="PROSITE-ProRule" id="PRU00277"/>
    </source>
</evidence>
<accession>A0A8C4T798</accession>
<dbReference type="Pfam" id="PF23649">
    <property type="entry name" value="FKBP15"/>
    <property type="match status" value="1"/>
</dbReference>
<evidence type="ECO:0000313" key="6">
    <source>
        <dbReference type="Proteomes" id="UP000694620"/>
    </source>
</evidence>
<feature type="coiled-coil region" evidence="2">
    <location>
        <begin position="504"/>
        <end position="756"/>
    </location>
</feature>
<evidence type="ECO:0000256" key="3">
    <source>
        <dbReference type="SAM" id="MobiDB-lite"/>
    </source>
</evidence>
<dbReference type="InterPro" id="IPR056598">
    <property type="entry name" value="FKBP-15_dom"/>
</dbReference>
<keyword evidence="1" id="KW-0697">Rotamase</keyword>
<feature type="domain" description="PPIase FKBP-type" evidence="4">
    <location>
        <begin position="192"/>
        <end position="284"/>
    </location>
</feature>
<protein>
    <recommendedName>
        <fullName evidence="1">peptidylprolyl isomerase</fullName>
        <ecNumber evidence="1">5.2.1.8</ecNumber>
    </recommendedName>
</protein>
<keyword evidence="2" id="KW-0175">Coiled coil</keyword>
<keyword evidence="1" id="KW-0413">Isomerase</keyword>
<feature type="compositionally biased region" description="Acidic residues" evidence="3">
    <location>
        <begin position="1153"/>
        <end position="1165"/>
    </location>
</feature>
<feature type="region of interest" description="Disordered" evidence="3">
    <location>
        <begin position="935"/>
        <end position="1029"/>
    </location>
</feature>
<comment type="catalytic activity">
    <reaction evidence="1">
        <text>[protein]-peptidylproline (omega=180) = [protein]-peptidylproline (omega=0)</text>
        <dbReference type="Rhea" id="RHEA:16237"/>
        <dbReference type="Rhea" id="RHEA-COMP:10747"/>
        <dbReference type="Rhea" id="RHEA-COMP:10748"/>
        <dbReference type="ChEBI" id="CHEBI:83833"/>
        <dbReference type="ChEBI" id="CHEBI:83834"/>
        <dbReference type="EC" id="5.2.1.8"/>
    </reaction>
</comment>
<feature type="compositionally biased region" description="Low complexity" evidence="3">
    <location>
        <begin position="292"/>
        <end position="309"/>
    </location>
</feature>
<dbReference type="PANTHER" id="PTHR44927">
    <property type="entry name" value="FK506-BINDING PROTEIN 15"/>
    <property type="match status" value="1"/>
</dbReference>
<evidence type="ECO:0000259" key="4">
    <source>
        <dbReference type="PROSITE" id="PS50059"/>
    </source>
</evidence>
<dbReference type="GeneTree" id="ENSGT00530000064286"/>
<feature type="compositionally biased region" description="Basic and acidic residues" evidence="3">
    <location>
        <begin position="1006"/>
        <end position="1019"/>
    </location>
</feature>
<dbReference type="Proteomes" id="UP000694620">
    <property type="component" value="Chromosome 9"/>
</dbReference>
<dbReference type="PROSITE" id="PS50059">
    <property type="entry name" value="FKBP_PPIASE"/>
    <property type="match status" value="1"/>
</dbReference>
<dbReference type="Gene3D" id="3.10.50.40">
    <property type="match status" value="1"/>
</dbReference>
<feature type="compositionally biased region" description="Polar residues" evidence="3">
    <location>
        <begin position="335"/>
        <end position="347"/>
    </location>
</feature>
<feature type="compositionally biased region" description="Polar residues" evidence="3">
    <location>
        <begin position="311"/>
        <end position="320"/>
    </location>
</feature>
<feature type="compositionally biased region" description="Basic and acidic residues" evidence="3">
    <location>
        <begin position="955"/>
        <end position="973"/>
    </location>
</feature>
<gene>
    <name evidence="5" type="primary">FKBP15</name>
    <name evidence="5" type="synonym">LOC114657065</name>
</gene>
<dbReference type="GO" id="GO:0003755">
    <property type="term" value="F:peptidyl-prolyl cis-trans isomerase activity"/>
    <property type="evidence" value="ECO:0007669"/>
    <property type="project" value="UniProtKB-KW"/>
</dbReference>
<reference evidence="5" key="1">
    <citation type="submission" date="2021-06" db="EMBL/GenBank/DDBJ databases">
        <authorList>
            <consortium name="Wellcome Sanger Institute Data Sharing"/>
        </authorList>
    </citation>
    <scope>NUCLEOTIDE SEQUENCE [LARGE SCALE GENOMIC DNA]</scope>
</reference>
<dbReference type="OrthoDB" id="77911at2759"/>
<feature type="region of interest" description="Disordered" evidence="3">
    <location>
        <begin position="1094"/>
        <end position="1165"/>
    </location>
</feature>
<dbReference type="InterPro" id="IPR046357">
    <property type="entry name" value="PPIase_dom_sf"/>
</dbReference>
<dbReference type="AlphaFoldDB" id="A0A8C4T798"/>
<name>A0A8C4T798_ERPCA</name>
<dbReference type="EC" id="5.2.1.8" evidence="1"/>
<dbReference type="PANTHER" id="PTHR44927:SF1">
    <property type="entry name" value="FK506-BINDING PROTEIN 15"/>
    <property type="match status" value="1"/>
</dbReference>
<reference evidence="5" key="2">
    <citation type="submission" date="2025-08" db="UniProtKB">
        <authorList>
            <consortium name="Ensembl"/>
        </authorList>
    </citation>
    <scope>IDENTIFICATION</scope>
</reference>
<proteinExistence type="predicted"/>
<dbReference type="SUPFAM" id="SSF54534">
    <property type="entry name" value="FKBP-like"/>
    <property type="match status" value="1"/>
</dbReference>
<keyword evidence="6" id="KW-1185">Reference proteome</keyword>
<sequence>MFGADDDEGDFLSPTGGAKLASLFGMDQASVNQGNECFQFTAPKQPKKGPVQTAPPSQKPPSAPGAPAILLATAVTAFRYVSGQYVKQGKLGAAVLGTHSTHEYKILLYASPQKPVAAAKIHPSFVLTVQPGSYATFYDDQQQNWSLMFESEKMAMDFSKEVCLAKVNAAPTLDGVVVQDLLLGEGPAVDNGDLLEVAYSGWLLQNNAIGQMFDTNVGKEKLLRLKLGAGKVIKGWEEGMLAMKKGGRRLLVIPPSLAYGAQGVPSRIPADSTLVFEVELRRVKFLKDGGFDRTSTGSRDSSASSPAPSLENVSLETGIQSGVPVASREPPLRAKSNSLSEQLANPDSTKAKLISRMAKMGQPMLPFLTGPLPSQMDSSDSELEDANMLRVIEQPRGPSPPHAQMPAHPVMTQVPQAVAGLPVSSAALVPLSITPAQPQPVLPASAHTFQPYPYPQSSLVPSPMQTAGPMYSAPTVPFQAPPSDVTAFLMTEARQHNTEIRLAVGKVADKVEQLTAKVDELHKQGGAPLGLASVSMETAMIMQNIQRIIQENERLKQEVFERSVRIEEQNTKMSELIKQKERYTEQINLLLEQRNDSLKSNASQTQARVLQAEQDKHALPQEGDWDQAKVAQELAAAMAQISHLQLELSAQQKKETELQVQLGKTLREAEACQAQMSSLHSQVGELRQELERVQSLARADKQGQKQLVQRLRGLEEELGDLRAEKEGLEKTLADRKKKWAAERHRHDDELEELRRSGQQELEGLRVLLRRARSNTDQAASAEQLALVQAELESEWQSKCDRLVSAAQEEHSRALAELTEQKDALQEKVTQLRDKLSVRQSRHEEEEEQLQVLREKYCALQENAKAQRAQLEELQKSHTPGASQPDVAGEVKRVMNGVFQTLRREIQLDESYGGTAVLAIIMDTIKTVTLQMLTQKQDAVQERPPSDEEEEEKEEQTEKEVERPAEKGDAQHEEEPTELAAADMKDMVDEEEERGPSTECGTEEEESRPLPEEEEKKAKASEQQVPTELAAPCHEAECPLQVPTELAAPCHEAEGPLQVPTELAAPCHEAEGPLQVPTELAAPCHEVEGPLQVPTELAAPCHEAEGPLQVPSRSSEEDQRVFRGAAPTRPPPPPEEEDEEPSLKGRPPPAPLFGEDDDEEDLDWLG</sequence>
<feature type="coiled-coil region" evidence="2">
    <location>
        <begin position="803"/>
        <end position="873"/>
    </location>
</feature>
<evidence type="ECO:0000256" key="2">
    <source>
        <dbReference type="SAM" id="Coils"/>
    </source>
</evidence>
<feature type="region of interest" description="Disordered" evidence="3">
    <location>
        <begin position="291"/>
        <end position="347"/>
    </location>
</feature>
<organism evidence="5 6">
    <name type="scientific">Erpetoichthys calabaricus</name>
    <name type="common">Rope fish</name>
    <name type="synonym">Calamoichthys calabaricus</name>
    <dbReference type="NCBI Taxonomy" id="27687"/>
    <lineage>
        <taxon>Eukaryota</taxon>
        <taxon>Metazoa</taxon>
        <taxon>Chordata</taxon>
        <taxon>Craniata</taxon>
        <taxon>Vertebrata</taxon>
        <taxon>Euteleostomi</taxon>
        <taxon>Actinopterygii</taxon>
        <taxon>Polypteriformes</taxon>
        <taxon>Polypteridae</taxon>
        <taxon>Erpetoichthys</taxon>
    </lineage>
</organism>